<gene>
    <name evidence="2" type="ORF">COCSUDRAFT_56032</name>
</gene>
<feature type="compositionally biased region" description="Polar residues" evidence="1">
    <location>
        <begin position="162"/>
        <end position="172"/>
    </location>
</feature>
<dbReference type="AlphaFoldDB" id="I0YVC0"/>
<protein>
    <submittedName>
        <fullName evidence="2">Uncharacterized protein</fullName>
    </submittedName>
</protein>
<evidence type="ECO:0000256" key="1">
    <source>
        <dbReference type="SAM" id="MobiDB-lite"/>
    </source>
</evidence>
<organism evidence="2 3">
    <name type="scientific">Coccomyxa subellipsoidea (strain C-169)</name>
    <name type="common">Green microalga</name>
    <dbReference type="NCBI Taxonomy" id="574566"/>
    <lineage>
        <taxon>Eukaryota</taxon>
        <taxon>Viridiplantae</taxon>
        <taxon>Chlorophyta</taxon>
        <taxon>core chlorophytes</taxon>
        <taxon>Trebouxiophyceae</taxon>
        <taxon>Trebouxiophyceae incertae sedis</taxon>
        <taxon>Coccomyxaceae</taxon>
        <taxon>Coccomyxa</taxon>
        <taxon>Coccomyxa subellipsoidea</taxon>
    </lineage>
</organism>
<evidence type="ECO:0000313" key="3">
    <source>
        <dbReference type="Proteomes" id="UP000007264"/>
    </source>
</evidence>
<evidence type="ECO:0000313" key="2">
    <source>
        <dbReference type="EMBL" id="EIE22339.1"/>
    </source>
</evidence>
<dbReference type="GeneID" id="17040325"/>
<reference evidence="2 3" key="1">
    <citation type="journal article" date="2012" name="Genome Biol.">
        <title>The genome of the polar eukaryotic microalga coccomyxa subellipsoidea reveals traits of cold adaptation.</title>
        <authorList>
            <person name="Blanc G."/>
            <person name="Agarkova I."/>
            <person name="Grimwood J."/>
            <person name="Kuo A."/>
            <person name="Brueggeman A."/>
            <person name="Dunigan D."/>
            <person name="Gurnon J."/>
            <person name="Ladunga I."/>
            <person name="Lindquist E."/>
            <person name="Lucas S."/>
            <person name="Pangilinan J."/>
            <person name="Proschold T."/>
            <person name="Salamov A."/>
            <person name="Schmutz J."/>
            <person name="Weeks D."/>
            <person name="Yamada T."/>
            <person name="Claverie J.M."/>
            <person name="Grigoriev I."/>
            <person name="Van Etten J."/>
            <person name="Lomsadze A."/>
            <person name="Borodovsky M."/>
        </authorList>
    </citation>
    <scope>NUCLEOTIDE SEQUENCE [LARGE SCALE GENOMIC DNA]</scope>
    <source>
        <strain evidence="2 3">C-169</strain>
    </source>
</reference>
<feature type="region of interest" description="Disordered" evidence="1">
    <location>
        <begin position="1"/>
        <end position="253"/>
    </location>
</feature>
<proteinExistence type="predicted"/>
<dbReference type="OrthoDB" id="10506080at2759"/>
<dbReference type="Proteomes" id="UP000007264">
    <property type="component" value="Unassembled WGS sequence"/>
</dbReference>
<name>I0YVC0_COCSC</name>
<feature type="region of interest" description="Disordered" evidence="1">
    <location>
        <begin position="386"/>
        <end position="426"/>
    </location>
</feature>
<feature type="compositionally biased region" description="Basic and acidic residues" evidence="1">
    <location>
        <begin position="1"/>
        <end position="12"/>
    </location>
</feature>
<comment type="caution">
    <text evidence="2">The sequence shown here is derived from an EMBL/GenBank/DDBJ whole genome shotgun (WGS) entry which is preliminary data.</text>
</comment>
<keyword evidence="3" id="KW-1185">Reference proteome</keyword>
<accession>I0YVC0</accession>
<dbReference type="RefSeq" id="XP_005646883.1">
    <property type="nucleotide sequence ID" value="XM_005646826.1"/>
</dbReference>
<feature type="compositionally biased region" description="Low complexity" evidence="1">
    <location>
        <begin position="417"/>
        <end position="426"/>
    </location>
</feature>
<dbReference type="EMBL" id="AGSI01000010">
    <property type="protein sequence ID" value="EIE22339.1"/>
    <property type="molecule type" value="Genomic_DNA"/>
</dbReference>
<dbReference type="KEGG" id="csl:COCSUDRAFT_56032"/>
<sequence length="562" mass="57526">MASTSVRHDGLIADKPPPSWKRATSYIKVSADTGSSPDGDSQLLALGTGRLTSPRATVKVPHLQSPPQEPMARQNSTPPTSPVKNARDDSMQASLHLNPSPPRIQDMHEDCLPRAAATPRTPRLPPPPPSAASETTPEVATERQDSLTAPPSAGGSSHRRTTSWGGSPTASGRQPHRRSRSIETLGPGGDAREAYRMQLERIGSMDRNSDTGSKASTPRRVSVSVPPADAPAGGTSQRRPSLPSPLKLATTADRSRLPLQVKVTAPGGATEPELISWDEVEAQKDVYEAVTTADGRQALVKAAPGKQAAEEVLFLEEAPPVAAAAAGAAPVGYALAGAVPMVAVPVRYPDGRVMYHVYPVAQHAAQGNGALSPTASPQVLSPVRAVQQQHSVSSPHFPGSPAFSAGSPVPSGHVRRGSLGSLSAPSPLRTGSAVPYSGTFASSFAAAASVASTTPSSPVSLGQLQAASSGALSPAMSHSNSGHLIATAVSGAAAFGAMSPAGSGHLYGSPPPVQAYTAPQHGYAAQACSPRHEGLYQQMASMHLGSAAAKDDPFGGSAVWGS</sequence>
<feature type="compositionally biased region" description="Basic and acidic residues" evidence="1">
    <location>
        <begin position="190"/>
        <end position="209"/>
    </location>
</feature>